<feature type="compositionally biased region" description="Basic and acidic residues" evidence="1">
    <location>
        <begin position="407"/>
        <end position="416"/>
    </location>
</feature>
<evidence type="ECO:0000313" key="2">
    <source>
        <dbReference type="EMBL" id="RVX67248.1"/>
    </source>
</evidence>
<evidence type="ECO:0008006" key="4">
    <source>
        <dbReference type="Google" id="ProtNLM"/>
    </source>
</evidence>
<dbReference type="OrthoDB" id="4156592at2759"/>
<evidence type="ECO:0000256" key="1">
    <source>
        <dbReference type="SAM" id="MobiDB-lite"/>
    </source>
</evidence>
<feature type="region of interest" description="Disordered" evidence="1">
    <location>
        <begin position="388"/>
        <end position="445"/>
    </location>
</feature>
<reference evidence="2 3" key="1">
    <citation type="submission" date="2017-03" db="EMBL/GenBank/DDBJ databases">
        <title>Genomes of endolithic fungi from Antarctica.</title>
        <authorList>
            <person name="Coleine C."/>
            <person name="Masonjones S."/>
            <person name="Stajich J.E."/>
        </authorList>
    </citation>
    <scope>NUCLEOTIDE SEQUENCE [LARGE SCALE GENOMIC DNA]</scope>
    <source>
        <strain evidence="2 3">CCFEE 6314</strain>
    </source>
</reference>
<name>A0A438MWD8_EXOME</name>
<sequence length="445" mass="48824">MAEPFHQTSLSTSASKAVQLSAQLNSLQLTCGHESTSQDISKVAQELLLLSDELFILDMDVGSNQDQYTTAFHQDLAEILLHLQGIFEDISDCCLAMRKADNPSLGSVTWLHKKRYVNKLQKHLAANKTTLVVMRTVLHHSKDYGKQNSPGRLAESSPHTLHEDWAILESIFASRNAIADLQELANKSHDHSSTPTSAAETSHVAFQPGPHGRNLSNVTGVDIPDVADVLPATHTNDKDRNDDMLARRFSRRGVRLAVHNAILSLNAGDAPTSLKEKWIAQTCRQQSLQHGYPSIAQLSNISEVDSNPSKSFSHMASTTIPRAATPEAEHCRLIAEPKVEKVEHSPSGSKAKKKSLSLMNTPMGQALGRAISRLAHLTVDDSEKCDNKLSGDAANGNATPSTGAQHCDTDKGRPEKSGWTYRLTKPFMQPELTTPDYNKDMESYR</sequence>
<proteinExistence type="predicted"/>
<dbReference type="AlphaFoldDB" id="A0A438MWD8"/>
<protein>
    <recommendedName>
        <fullName evidence="4">Fungal N-terminal domain-containing protein</fullName>
    </recommendedName>
</protein>
<gene>
    <name evidence="2" type="ORF">B0A52_09285</name>
</gene>
<accession>A0A438MWD8</accession>
<evidence type="ECO:0000313" key="3">
    <source>
        <dbReference type="Proteomes" id="UP000288859"/>
    </source>
</evidence>
<dbReference type="Proteomes" id="UP000288859">
    <property type="component" value="Unassembled WGS sequence"/>
</dbReference>
<dbReference type="EMBL" id="NAJM01000050">
    <property type="protein sequence ID" value="RVX67248.1"/>
    <property type="molecule type" value="Genomic_DNA"/>
</dbReference>
<organism evidence="2 3">
    <name type="scientific">Exophiala mesophila</name>
    <name type="common">Black yeast-like fungus</name>
    <dbReference type="NCBI Taxonomy" id="212818"/>
    <lineage>
        <taxon>Eukaryota</taxon>
        <taxon>Fungi</taxon>
        <taxon>Dikarya</taxon>
        <taxon>Ascomycota</taxon>
        <taxon>Pezizomycotina</taxon>
        <taxon>Eurotiomycetes</taxon>
        <taxon>Chaetothyriomycetidae</taxon>
        <taxon>Chaetothyriales</taxon>
        <taxon>Herpotrichiellaceae</taxon>
        <taxon>Exophiala</taxon>
    </lineage>
</organism>
<comment type="caution">
    <text evidence="2">The sequence shown here is derived from an EMBL/GenBank/DDBJ whole genome shotgun (WGS) entry which is preliminary data.</text>
</comment>